<protein>
    <submittedName>
        <fullName evidence="1">Uncharacterized protein</fullName>
    </submittedName>
</protein>
<comment type="caution">
    <text evidence="1">The sequence shown here is derived from an EMBL/GenBank/DDBJ whole genome shotgun (WGS) entry which is preliminary data.</text>
</comment>
<dbReference type="Proteomes" id="UP000310158">
    <property type="component" value="Unassembled WGS sequence"/>
</dbReference>
<accession>A0A4S4LLY4</accession>
<organism evidence="1 2">
    <name type="scientific">Bondarzewia mesenterica</name>
    <dbReference type="NCBI Taxonomy" id="1095465"/>
    <lineage>
        <taxon>Eukaryota</taxon>
        <taxon>Fungi</taxon>
        <taxon>Dikarya</taxon>
        <taxon>Basidiomycota</taxon>
        <taxon>Agaricomycotina</taxon>
        <taxon>Agaricomycetes</taxon>
        <taxon>Russulales</taxon>
        <taxon>Bondarzewiaceae</taxon>
        <taxon>Bondarzewia</taxon>
    </lineage>
</organism>
<proteinExistence type="predicted"/>
<dbReference type="AlphaFoldDB" id="A0A4S4LLY4"/>
<reference evidence="1 2" key="1">
    <citation type="submission" date="2019-02" db="EMBL/GenBank/DDBJ databases">
        <title>Genome sequencing of the rare red list fungi Bondarzewia mesenterica.</title>
        <authorList>
            <person name="Buettner E."/>
            <person name="Kellner H."/>
        </authorList>
    </citation>
    <scope>NUCLEOTIDE SEQUENCE [LARGE SCALE GENOMIC DNA]</scope>
    <source>
        <strain evidence="1 2">DSM 108281</strain>
    </source>
</reference>
<keyword evidence="2" id="KW-1185">Reference proteome</keyword>
<dbReference type="EMBL" id="SGPL01000406">
    <property type="protein sequence ID" value="THH12887.1"/>
    <property type="molecule type" value="Genomic_DNA"/>
</dbReference>
<name>A0A4S4LLY4_9AGAM</name>
<sequence length="176" mass="19552">MNGSWLVVDELNYPFLKTYGVCTMFEDLPLEDTSSAWLTARLGISPPSPSATYNECMRQCHDLQTWRPILKTLPNLQTLKVDSNIMWRILKALVPLEGECADISGADGLAAILCAGLMALVIEDSQIVLVKIRASAALQEHLIERQRYGHTICELALVDCDYDPEQLADSMNLVTP</sequence>
<evidence type="ECO:0000313" key="2">
    <source>
        <dbReference type="Proteomes" id="UP000310158"/>
    </source>
</evidence>
<gene>
    <name evidence="1" type="ORF">EW146_g7271</name>
</gene>
<evidence type="ECO:0000313" key="1">
    <source>
        <dbReference type="EMBL" id="THH12887.1"/>
    </source>
</evidence>